<dbReference type="Proteomes" id="UP000199140">
    <property type="component" value="Unassembled WGS sequence"/>
</dbReference>
<dbReference type="PANTHER" id="PTHR43238">
    <property type="entry name" value="GDP-L-FUCOSE SYNTHASE"/>
    <property type="match status" value="1"/>
</dbReference>
<name>A0AAE8HQF4_9HYPH</name>
<evidence type="ECO:0000259" key="8">
    <source>
        <dbReference type="Pfam" id="PF01370"/>
    </source>
</evidence>
<dbReference type="EMBL" id="FOPK01000006">
    <property type="protein sequence ID" value="SFG68765.1"/>
    <property type="molecule type" value="Genomic_DNA"/>
</dbReference>
<dbReference type="RefSeq" id="WP_139231577.1">
    <property type="nucleotide sequence ID" value="NZ_FOPK01000006.1"/>
</dbReference>
<dbReference type="AlphaFoldDB" id="A0AAE8HQF4"/>
<evidence type="ECO:0000256" key="4">
    <source>
        <dbReference type="ARBA" id="ARBA00023002"/>
    </source>
</evidence>
<evidence type="ECO:0000313" key="11">
    <source>
        <dbReference type="Proteomes" id="UP000199140"/>
    </source>
</evidence>
<evidence type="ECO:0000256" key="2">
    <source>
        <dbReference type="ARBA" id="ARBA00012371"/>
    </source>
</evidence>
<dbReference type="InterPro" id="IPR001509">
    <property type="entry name" value="Epimerase_deHydtase"/>
</dbReference>
<sequence length="174" mass="19509">MDGRGQTIFVAGHRGMVGSAIVRRLRELGHERILTADRQSLDLLDQAAVRRFFADNRIDQVYLAAAKVGGIHANNTYPAEFIHENLLIQSNLIDAAHTHDVDRLLFLGSSCIYPKLAPQPMREDALLTGLLEPTNEPYAIAKIAGIKMCESYNRQYGRRYRSVMPTNLYGPNDN</sequence>
<feature type="non-terminal residue" evidence="9">
    <location>
        <position position="174"/>
    </location>
</feature>
<keyword evidence="4" id="KW-0560">Oxidoreductase</keyword>
<accession>A0AAE8HQF4</accession>
<keyword evidence="3" id="KW-0521">NADP</keyword>
<evidence type="ECO:0000256" key="5">
    <source>
        <dbReference type="ARBA" id="ARBA00023235"/>
    </source>
</evidence>
<organism evidence="9 11">
    <name type="scientific">Methylobacterium phyllosphaerae</name>
    <dbReference type="NCBI Taxonomy" id="418223"/>
    <lineage>
        <taxon>Bacteria</taxon>
        <taxon>Pseudomonadati</taxon>
        <taxon>Pseudomonadota</taxon>
        <taxon>Alphaproteobacteria</taxon>
        <taxon>Hyphomicrobiales</taxon>
        <taxon>Methylobacteriaceae</taxon>
        <taxon>Methylobacterium</taxon>
    </lineage>
</organism>
<dbReference type="Pfam" id="PF01370">
    <property type="entry name" value="Epimerase"/>
    <property type="match status" value="1"/>
</dbReference>
<dbReference type="GO" id="GO:0050577">
    <property type="term" value="F:GDP-L-fucose synthase activity"/>
    <property type="evidence" value="ECO:0007669"/>
    <property type="project" value="UniProtKB-EC"/>
</dbReference>
<dbReference type="Gene3D" id="3.40.50.720">
    <property type="entry name" value="NAD(P)-binding Rossmann-like Domain"/>
    <property type="match status" value="1"/>
</dbReference>
<gene>
    <name evidence="9" type="ORF">SAMN05192567_106235</name>
    <name evidence="10" type="ORF">SAMN05192567_1591</name>
</gene>
<dbReference type="InterPro" id="IPR036291">
    <property type="entry name" value="NAD(P)-bd_dom_sf"/>
</dbReference>
<keyword evidence="5" id="KW-0413">Isomerase</keyword>
<evidence type="ECO:0000313" key="10">
    <source>
        <dbReference type="EMBL" id="SFH76621.1"/>
    </source>
</evidence>
<feature type="domain" description="NAD-dependent epimerase/dehydratase" evidence="8">
    <location>
        <begin position="8"/>
        <end position="172"/>
    </location>
</feature>
<dbReference type="GO" id="GO:0016853">
    <property type="term" value="F:isomerase activity"/>
    <property type="evidence" value="ECO:0007669"/>
    <property type="project" value="UniProtKB-KW"/>
</dbReference>
<dbReference type="EMBL" id="FOPK01000059">
    <property type="protein sequence ID" value="SFH76621.1"/>
    <property type="molecule type" value="Genomic_DNA"/>
</dbReference>
<evidence type="ECO:0000313" key="9">
    <source>
        <dbReference type="EMBL" id="SFG68765.1"/>
    </source>
</evidence>
<dbReference type="FunFam" id="3.40.50.720:FF:000101">
    <property type="entry name" value="GDP-L-fucose synthase"/>
    <property type="match status" value="1"/>
</dbReference>
<evidence type="ECO:0000256" key="6">
    <source>
        <dbReference type="ARBA" id="ARBA00023268"/>
    </source>
</evidence>
<protein>
    <recommendedName>
        <fullName evidence="2">GDP-L-fucose synthase</fullName>
        <ecNumber evidence="2">1.1.1.271</ecNumber>
    </recommendedName>
</protein>
<dbReference type="EC" id="1.1.1.271" evidence="2"/>
<comment type="catalytic activity">
    <reaction evidence="7">
        <text>GDP-beta-L-fucose + NADP(+) = GDP-4-dehydro-alpha-D-rhamnose + NADPH + H(+)</text>
        <dbReference type="Rhea" id="RHEA:18885"/>
        <dbReference type="ChEBI" id="CHEBI:15378"/>
        <dbReference type="ChEBI" id="CHEBI:57273"/>
        <dbReference type="ChEBI" id="CHEBI:57783"/>
        <dbReference type="ChEBI" id="CHEBI:57964"/>
        <dbReference type="ChEBI" id="CHEBI:58349"/>
        <dbReference type="EC" id="1.1.1.271"/>
    </reaction>
</comment>
<evidence type="ECO:0000256" key="7">
    <source>
        <dbReference type="ARBA" id="ARBA00051935"/>
    </source>
</evidence>
<evidence type="ECO:0000256" key="1">
    <source>
        <dbReference type="ARBA" id="ARBA00004883"/>
    </source>
</evidence>
<proteinExistence type="predicted"/>
<evidence type="ECO:0000256" key="3">
    <source>
        <dbReference type="ARBA" id="ARBA00022857"/>
    </source>
</evidence>
<dbReference type="PANTHER" id="PTHR43238:SF1">
    <property type="entry name" value="GDP-L-FUCOSE SYNTHASE"/>
    <property type="match status" value="1"/>
</dbReference>
<comment type="pathway">
    <text evidence="1">Nucleotide-sugar biosynthesis; GDP-L-fucose biosynthesis via de novo pathway; GDP-L-fucose from GDP-alpha-D-mannose: step 2/2.</text>
</comment>
<comment type="caution">
    <text evidence="9">The sequence shown here is derived from an EMBL/GenBank/DDBJ whole genome shotgun (WGS) entry which is preliminary data.</text>
</comment>
<keyword evidence="6" id="KW-0511">Multifunctional enzyme</keyword>
<reference evidence="9 11" key="1">
    <citation type="submission" date="2016-10" db="EMBL/GenBank/DDBJ databases">
        <authorList>
            <person name="Varghese N."/>
            <person name="Submissions S."/>
        </authorList>
    </citation>
    <scope>NUCLEOTIDE SEQUENCE [LARGE SCALE GENOMIC DNA]</scope>
    <source>
        <strain evidence="9 11">CBMB27</strain>
    </source>
</reference>
<dbReference type="SUPFAM" id="SSF51735">
    <property type="entry name" value="NAD(P)-binding Rossmann-fold domains"/>
    <property type="match status" value="1"/>
</dbReference>